<dbReference type="SUPFAM" id="SSF55874">
    <property type="entry name" value="ATPase domain of HSP90 chaperone/DNA topoisomerase II/histidine kinase"/>
    <property type="match status" value="1"/>
</dbReference>
<dbReference type="Pfam" id="PF02518">
    <property type="entry name" value="HATPase_c"/>
    <property type="match status" value="1"/>
</dbReference>
<evidence type="ECO:0000256" key="5">
    <source>
        <dbReference type="ARBA" id="ARBA00022741"/>
    </source>
</evidence>
<dbReference type="InterPro" id="IPR036890">
    <property type="entry name" value="HATPase_C_sf"/>
</dbReference>
<keyword evidence="12" id="KW-1185">Reference proteome</keyword>
<dbReference type="Gene3D" id="6.10.340.10">
    <property type="match status" value="1"/>
</dbReference>
<evidence type="ECO:0000256" key="9">
    <source>
        <dbReference type="SAM" id="Phobius"/>
    </source>
</evidence>
<evidence type="ECO:0000256" key="6">
    <source>
        <dbReference type="ARBA" id="ARBA00022777"/>
    </source>
</evidence>
<dbReference type="PANTHER" id="PTHR43065:SF10">
    <property type="entry name" value="PEROXIDE STRESS-ACTIVATED HISTIDINE KINASE MAK3"/>
    <property type="match status" value="1"/>
</dbReference>
<dbReference type="PANTHER" id="PTHR43065">
    <property type="entry name" value="SENSOR HISTIDINE KINASE"/>
    <property type="match status" value="1"/>
</dbReference>
<sequence length="466" mass="52099">MNSWQPKTLTGLLNFYLGIGLIGIIFLLGAAGYYLISHILENSLERKAQALGKQVATISLDAVMLQEYTVIERMASDLIENDRDLVALRIENARNQVLTEVNNGSHSAEKTLQVQHPLSFFNHSVGMITLTFTKDSIEKTLSQLFLLLVVGLIVILVSLLYAVKKLLLRHLVNPIKQLSEDLNSTQKIFYETLEFKSDLPAELGVLNHAIRELQKALRHHIKSLEQAHQFATQATQNLCQSQRLATVGQMAAGLAHNLNTPLANIIGYTQMALLQTEDSGLQQRLHTIERQAKSCADSVKSLLTAAKPPILEPTKLELVEFCQNIIDLMRPVTKRKSNIELQLSAPQKAFAIVDQSALEQILFNLISNSMEAEAKNIWLSITPSNSEETYWKIHVCDDGHGIPKEKQQQIFEPFFTTKLIQEQDSNGGSGLGLYLTRNMMQQMNGSVELVKSDHLGSEFILKVPKL</sequence>
<feature type="transmembrane region" description="Helical" evidence="9">
    <location>
        <begin position="144"/>
        <end position="163"/>
    </location>
</feature>
<dbReference type="InterPro" id="IPR003661">
    <property type="entry name" value="HisK_dim/P_dom"/>
</dbReference>
<dbReference type="EC" id="2.7.13.3" evidence="2"/>
<evidence type="ECO:0000256" key="4">
    <source>
        <dbReference type="ARBA" id="ARBA00022679"/>
    </source>
</evidence>
<evidence type="ECO:0000256" key="1">
    <source>
        <dbReference type="ARBA" id="ARBA00000085"/>
    </source>
</evidence>
<dbReference type="SMART" id="SM00387">
    <property type="entry name" value="HATPase_c"/>
    <property type="match status" value="1"/>
</dbReference>
<evidence type="ECO:0000259" key="10">
    <source>
        <dbReference type="PROSITE" id="PS50109"/>
    </source>
</evidence>
<dbReference type="InterPro" id="IPR003594">
    <property type="entry name" value="HATPase_dom"/>
</dbReference>
<proteinExistence type="predicted"/>
<dbReference type="GO" id="GO:0016301">
    <property type="term" value="F:kinase activity"/>
    <property type="evidence" value="ECO:0007669"/>
    <property type="project" value="UniProtKB-KW"/>
</dbReference>
<comment type="catalytic activity">
    <reaction evidence="1">
        <text>ATP + protein L-histidine = ADP + protein N-phospho-L-histidine.</text>
        <dbReference type="EC" id="2.7.13.3"/>
    </reaction>
</comment>
<gene>
    <name evidence="11" type="ORF">J3998_06675</name>
</gene>
<evidence type="ECO:0000256" key="3">
    <source>
        <dbReference type="ARBA" id="ARBA00022553"/>
    </source>
</evidence>
<dbReference type="InterPro" id="IPR004358">
    <property type="entry name" value="Sig_transdc_His_kin-like_C"/>
</dbReference>
<comment type="caution">
    <text evidence="11">The sequence shown here is derived from an EMBL/GenBank/DDBJ whole genome shotgun (WGS) entry which is preliminary data.</text>
</comment>
<dbReference type="Pfam" id="PF00512">
    <property type="entry name" value="HisKA"/>
    <property type="match status" value="1"/>
</dbReference>
<dbReference type="InterPro" id="IPR005467">
    <property type="entry name" value="His_kinase_dom"/>
</dbReference>
<dbReference type="CDD" id="cd00082">
    <property type="entry name" value="HisKA"/>
    <property type="match status" value="1"/>
</dbReference>
<keyword evidence="6 11" id="KW-0418">Kinase</keyword>
<dbReference type="SUPFAM" id="SSF47384">
    <property type="entry name" value="Homodimeric domain of signal transducing histidine kinase"/>
    <property type="match status" value="1"/>
</dbReference>
<keyword evidence="9" id="KW-0812">Transmembrane</keyword>
<dbReference type="EMBL" id="JAGETV010000008">
    <property type="protein sequence ID" value="MBO1927258.1"/>
    <property type="molecule type" value="Genomic_DNA"/>
</dbReference>
<evidence type="ECO:0000256" key="8">
    <source>
        <dbReference type="ARBA" id="ARBA00023012"/>
    </source>
</evidence>
<feature type="transmembrane region" description="Helical" evidence="9">
    <location>
        <begin position="15"/>
        <end position="36"/>
    </location>
</feature>
<dbReference type="PROSITE" id="PS50109">
    <property type="entry name" value="HIS_KIN"/>
    <property type="match status" value="1"/>
</dbReference>
<keyword evidence="9" id="KW-1133">Transmembrane helix</keyword>
<dbReference type="InterPro" id="IPR036097">
    <property type="entry name" value="HisK_dim/P_sf"/>
</dbReference>
<keyword evidence="3" id="KW-0597">Phosphoprotein</keyword>
<name>A0ABS3Q524_9GAMM</name>
<dbReference type="CDD" id="cd00075">
    <property type="entry name" value="HATPase"/>
    <property type="match status" value="1"/>
</dbReference>
<accession>A0ABS3Q524</accession>
<feature type="domain" description="Histidine kinase" evidence="10">
    <location>
        <begin position="253"/>
        <end position="466"/>
    </location>
</feature>
<evidence type="ECO:0000256" key="7">
    <source>
        <dbReference type="ARBA" id="ARBA00022840"/>
    </source>
</evidence>
<keyword evidence="4" id="KW-0808">Transferase</keyword>
<dbReference type="Gene3D" id="1.10.287.130">
    <property type="match status" value="1"/>
</dbReference>
<protein>
    <recommendedName>
        <fullName evidence="2">histidine kinase</fullName>
        <ecNumber evidence="2">2.7.13.3</ecNumber>
    </recommendedName>
</protein>
<evidence type="ECO:0000313" key="12">
    <source>
        <dbReference type="Proteomes" id="UP000664835"/>
    </source>
</evidence>
<dbReference type="Gene3D" id="3.30.565.10">
    <property type="entry name" value="Histidine kinase-like ATPase, C-terminal domain"/>
    <property type="match status" value="1"/>
</dbReference>
<dbReference type="PRINTS" id="PR00344">
    <property type="entry name" value="BCTRLSENSOR"/>
</dbReference>
<keyword evidence="7" id="KW-0067">ATP-binding</keyword>
<keyword evidence="5" id="KW-0547">Nucleotide-binding</keyword>
<keyword evidence="8" id="KW-0902">Two-component regulatory system</keyword>
<dbReference type="Proteomes" id="UP000664835">
    <property type="component" value="Unassembled WGS sequence"/>
</dbReference>
<dbReference type="SMART" id="SM00388">
    <property type="entry name" value="HisKA"/>
    <property type="match status" value="1"/>
</dbReference>
<dbReference type="RefSeq" id="WP_208148960.1">
    <property type="nucleotide sequence ID" value="NZ_JAGETV010000008.1"/>
</dbReference>
<evidence type="ECO:0000256" key="2">
    <source>
        <dbReference type="ARBA" id="ARBA00012438"/>
    </source>
</evidence>
<evidence type="ECO:0000313" key="11">
    <source>
        <dbReference type="EMBL" id="MBO1927258.1"/>
    </source>
</evidence>
<reference evidence="11 12" key="1">
    <citation type="submission" date="2021-03" db="EMBL/GenBank/DDBJ databases">
        <title>Thiomicrorhabdus sp.nov.,novel sulfur-oxidizing bacteria isolated from coastal sediment.</title>
        <authorList>
            <person name="Liu X."/>
        </authorList>
    </citation>
    <scope>NUCLEOTIDE SEQUENCE [LARGE SCALE GENOMIC DNA]</scope>
    <source>
        <strain evidence="11 12">6S2-11</strain>
    </source>
</reference>
<organism evidence="11 12">
    <name type="scientific">Thiomicrorhabdus marina</name>
    <dbReference type="NCBI Taxonomy" id="2818442"/>
    <lineage>
        <taxon>Bacteria</taxon>
        <taxon>Pseudomonadati</taxon>
        <taxon>Pseudomonadota</taxon>
        <taxon>Gammaproteobacteria</taxon>
        <taxon>Thiotrichales</taxon>
        <taxon>Piscirickettsiaceae</taxon>
        <taxon>Thiomicrorhabdus</taxon>
    </lineage>
</organism>
<keyword evidence="9" id="KW-0472">Membrane</keyword>